<evidence type="ECO:0000256" key="1">
    <source>
        <dbReference type="ARBA" id="ARBA00022448"/>
    </source>
</evidence>
<reference evidence="8" key="1">
    <citation type="submission" date="2018-05" db="EMBL/GenBank/DDBJ databases">
        <authorList>
            <person name="Lanie J.A."/>
            <person name="Ng W.-L."/>
            <person name="Kazmierczak K.M."/>
            <person name="Andrzejewski T.M."/>
            <person name="Davidsen T.M."/>
            <person name="Wayne K.J."/>
            <person name="Tettelin H."/>
            <person name="Glass J.I."/>
            <person name="Rusch D."/>
            <person name="Podicherti R."/>
            <person name="Tsui H.-C.T."/>
            <person name="Winkler M.E."/>
        </authorList>
    </citation>
    <scope>NUCLEOTIDE SEQUENCE</scope>
</reference>
<dbReference type="Pfam" id="PF00034">
    <property type="entry name" value="Cytochrom_C"/>
    <property type="match status" value="1"/>
</dbReference>
<feature type="compositionally biased region" description="Gly residues" evidence="6">
    <location>
        <begin position="27"/>
        <end position="37"/>
    </location>
</feature>
<dbReference type="GO" id="GO:0005506">
    <property type="term" value="F:iron ion binding"/>
    <property type="evidence" value="ECO:0007669"/>
    <property type="project" value="InterPro"/>
</dbReference>
<dbReference type="PROSITE" id="PS51007">
    <property type="entry name" value="CYTC"/>
    <property type="match status" value="1"/>
</dbReference>
<feature type="domain" description="Cytochrome c" evidence="7">
    <location>
        <begin position="113"/>
        <end position="221"/>
    </location>
</feature>
<keyword evidence="3" id="KW-0479">Metal-binding</keyword>
<feature type="region of interest" description="Disordered" evidence="6">
    <location>
        <begin position="21"/>
        <end position="42"/>
    </location>
</feature>
<dbReference type="GO" id="GO:0020037">
    <property type="term" value="F:heme binding"/>
    <property type="evidence" value="ECO:0007669"/>
    <property type="project" value="InterPro"/>
</dbReference>
<keyword evidence="1" id="KW-0813">Transport</keyword>
<dbReference type="EMBL" id="UINC01001816">
    <property type="protein sequence ID" value="SUZ89462.1"/>
    <property type="molecule type" value="Genomic_DNA"/>
</dbReference>
<protein>
    <recommendedName>
        <fullName evidence="7">Cytochrome c domain-containing protein</fullName>
    </recommendedName>
</protein>
<dbReference type="GO" id="GO:0009055">
    <property type="term" value="F:electron transfer activity"/>
    <property type="evidence" value="ECO:0007669"/>
    <property type="project" value="InterPro"/>
</dbReference>
<feature type="non-terminal residue" evidence="8">
    <location>
        <position position="1"/>
    </location>
</feature>
<feature type="compositionally biased region" description="Gly residues" evidence="6">
    <location>
        <begin position="245"/>
        <end position="256"/>
    </location>
</feature>
<dbReference type="Gene3D" id="1.10.760.10">
    <property type="entry name" value="Cytochrome c-like domain"/>
    <property type="match status" value="1"/>
</dbReference>
<feature type="compositionally biased region" description="Basic and acidic residues" evidence="6">
    <location>
        <begin position="232"/>
        <end position="244"/>
    </location>
</feature>
<sequence length="256" mass="26589">VTEVPEYLFERSRQRRIDLGLLEDDGSGGGGGAGASGGEALTSSGSGSAEVIAAAKADAKLEQFAEPEAEPGWVSAARSRTKIPMWALPVMFFLPLWAFVYVKLTEPPPEPVTAITEGAATYAARCASCHGGDGAGSDGGGVGRPLYNGEVLLTFPKLEVDMLHWLEVGSEGIGLGNAYGATDRPGGSRISGETGANMPGFGGTLSEYKIYSVARYIREVLSQEPITDEEIAARDVEWEDRGGGKDVSGGGHGGGH</sequence>
<dbReference type="AlphaFoldDB" id="A0A381RCJ0"/>
<dbReference type="InterPro" id="IPR009056">
    <property type="entry name" value="Cyt_c-like_dom"/>
</dbReference>
<feature type="region of interest" description="Disordered" evidence="6">
    <location>
        <begin position="232"/>
        <end position="256"/>
    </location>
</feature>
<dbReference type="InterPro" id="IPR036909">
    <property type="entry name" value="Cyt_c-like_dom_sf"/>
</dbReference>
<gene>
    <name evidence="8" type="ORF">METZ01_LOCUS42316</name>
</gene>
<accession>A0A381RCJ0</accession>
<evidence type="ECO:0000256" key="5">
    <source>
        <dbReference type="ARBA" id="ARBA00023004"/>
    </source>
</evidence>
<keyword evidence="5" id="KW-0408">Iron</keyword>
<dbReference type="PRINTS" id="PR00605">
    <property type="entry name" value="CYTCHROMECIC"/>
</dbReference>
<keyword evidence="2" id="KW-0349">Heme</keyword>
<evidence type="ECO:0000256" key="6">
    <source>
        <dbReference type="SAM" id="MobiDB-lite"/>
    </source>
</evidence>
<dbReference type="SUPFAM" id="SSF46626">
    <property type="entry name" value="Cytochrome c"/>
    <property type="match status" value="1"/>
</dbReference>
<organism evidence="8">
    <name type="scientific">marine metagenome</name>
    <dbReference type="NCBI Taxonomy" id="408172"/>
    <lineage>
        <taxon>unclassified sequences</taxon>
        <taxon>metagenomes</taxon>
        <taxon>ecological metagenomes</taxon>
    </lineage>
</organism>
<evidence type="ECO:0000256" key="2">
    <source>
        <dbReference type="ARBA" id="ARBA00022617"/>
    </source>
</evidence>
<evidence type="ECO:0000259" key="7">
    <source>
        <dbReference type="PROSITE" id="PS51007"/>
    </source>
</evidence>
<proteinExistence type="predicted"/>
<evidence type="ECO:0000256" key="3">
    <source>
        <dbReference type="ARBA" id="ARBA00022723"/>
    </source>
</evidence>
<name>A0A381RCJ0_9ZZZZ</name>
<evidence type="ECO:0000256" key="4">
    <source>
        <dbReference type="ARBA" id="ARBA00022982"/>
    </source>
</evidence>
<evidence type="ECO:0000313" key="8">
    <source>
        <dbReference type="EMBL" id="SUZ89462.1"/>
    </source>
</evidence>
<dbReference type="InterPro" id="IPR008168">
    <property type="entry name" value="Cyt_C_IC"/>
</dbReference>
<keyword evidence="4" id="KW-0249">Electron transport</keyword>